<feature type="signal peptide" evidence="1">
    <location>
        <begin position="1"/>
        <end position="27"/>
    </location>
</feature>
<dbReference type="AlphaFoldDB" id="A0A2M4DCR5"/>
<evidence type="ECO:0000313" key="2">
    <source>
        <dbReference type="EMBL" id="MBW75382.1"/>
    </source>
</evidence>
<organism evidence="2">
    <name type="scientific">Anopheles darlingi</name>
    <name type="common">Mosquito</name>
    <dbReference type="NCBI Taxonomy" id="43151"/>
    <lineage>
        <taxon>Eukaryota</taxon>
        <taxon>Metazoa</taxon>
        <taxon>Ecdysozoa</taxon>
        <taxon>Arthropoda</taxon>
        <taxon>Hexapoda</taxon>
        <taxon>Insecta</taxon>
        <taxon>Pterygota</taxon>
        <taxon>Neoptera</taxon>
        <taxon>Endopterygota</taxon>
        <taxon>Diptera</taxon>
        <taxon>Nematocera</taxon>
        <taxon>Culicoidea</taxon>
        <taxon>Culicidae</taxon>
        <taxon>Anophelinae</taxon>
        <taxon>Anopheles</taxon>
    </lineage>
</organism>
<proteinExistence type="predicted"/>
<evidence type="ECO:0000256" key="1">
    <source>
        <dbReference type="SAM" id="SignalP"/>
    </source>
</evidence>
<feature type="chain" id="PRO_5014824559" evidence="1">
    <location>
        <begin position="28"/>
        <end position="160"/>
    </location>
</feature>
<keyword evidence="1" id="KW-0732">Signal</keyword>
<accession>A0A2M4DCR5</accession>
<protein>
    <submittedName>
        <fullName evidence="2">Putative secreted protein</fullName>
    </submittedName>
</protein>
<reference evidence="2" key="1">
    <citation type="submission" date="2018-01" db="EMBL/GenBank/DDBJ databases">
        <title>An insight into the sialome of Amazonian anophelines.</title>
        <authorList>
            <person name="Ribeiro J.M."/>
            <person name="Scarpassa V."/>
            <person name="Calvo E."/>
        </authorList>
    </citation>
    <scope>NUCLEOTIDE SEQUENCE</scope>
</reference>
<name>A0A2M4DCR5_ANODA</name>
<sequence length="160" mass="17069">MPVVPTCPFVAHSLLLPVFLLLTPARHHNPGPGSRFSSGRCAQPHHARSTLPQTYTAPHRVTHCGTLAAEDGGPLLLIHDGSESQSRNTPSVRAPPPCSTSCACVVHAIREADKMIGCEARSIHHTFTLLVVARREFGDDDGDDGRTTALLLSLGRTAAK</sequence>
<dbReference type="EMBL" id="GGFL01011204">
    <property type="protein sequence ID" value="MBW75382.1"/>
    <property type="molecule type" value="Transcribed_RNA"/>
</dbReference>